<dbReference type="RefSeq" id="WP_344323292.1">
    <property type="nucleotide sequence ID" value="NZ_BAAAPY010000001.1"/>
</dbReference>
<dbReference type="InterPro" id="IPR010273">
    <property type="entry name" value="DUF881"/>
</dbReference>
<comment type="caution">
    <text evidence="3">The sequence shown here is derived from an EMBL/GenBank/DDBJ whole genome shotgun (WGS) entry which is preliminary data.</text>
</comment>
<dbReference type="PANTHER" id="PTHR37313:SF2">
    <property type="entry name" value="UPF0749 PROTEIN YLXX"/>
    <property type="match status" value="1"/>
</dbReference>
<keyword evidence="4" id="KW-1185">Reference proteome</keyword>
<dbReference type="EMBL" id="BAAAPY010000001">
    <property type="protein sequence ID" value="GAA2069407.1"/>
    <property type="molecule type" value="Genomic_DNA"/>
</dbReference>
<proteinExistence type="inferred from homology"/>
<dbReference type="PANTHER" id="PTHR37313">
    <property type="entry name" value="UPF0749 PROTEIN RV1825"/>
    <property type="match status" value="1"/>
</dbReference>
<reference evidence="3 4" key="1">
    <citation type="journal article" date="2019" name="Int. J. Syst. Evol. Microbiol.">
        <title>The Global Catalogue of Microorganisms (GCM) 10K type strain sequencing project: providing services to taxonomists for standard genome sequencing and annotation.</title>
        <authorList>
            <consortium name="The Broad Institute Genomics Platform"/>
            <consortium name="The Broad Institute Genome Sequencing Center for Infectious Disease"/>
            <person name="Wu L."/>
            <person name="Ma J."/>
        </authorList>
    </citation>
    <scope>NUCLEOTIDE SEQUENCE [LARGE SCALE GENOMIC DNA]</scope>
    <source>
        <strain evidence="3 4">JCM 15749</strain>
    </source>
</reference>
<protein>
    <submittedName>
        <fullName evidence="3">DUF881 domain-containing protein</fullName>
    </submittedName>
</protein>
<gene>
    <name evidence="3" type="ORF">GCM10009821_02280</name>
</gene>
<dbReference type="Pfam" id="PF05949">
    <property type="entry name" value="DUF881"/>
    <property type="match status" value="1"/>
</dbReference>
<evidence type="ECO:0000313" key="3">
    <source>
        <dbReference type="EMBL" id="GAA2069407.1"/>
    </source>
</evidence>
<name>A0ABN2VRL8_9ACTN</name>
<evidence type="ECO:0000313" key="4">
    <source>
        <dbReference type="Proteomes" id="UP001501480"/>
    </source>
</evidence>
<comment type="similarity">
    <text evidence="1">Belongs to the UPF0749 family.</text>
</comment>
<dbReference type="Proteomes" id="UP001501480">
    <property type="component" value="Unassembled WGS sequence"/>
</dbReference>
<evidence type="ECO:0000256" key="1">
    <source>
        <dbReference type="ARBA" id="ARBA00009108"/>
    </source>
</evidence>
<keyword evidence="2" id="KW-0175">Coiled coil</keyword>
<feature type="coiled-coil region" evidence="2">
    <location>
        <begin position="51"/>
        <end position="82"/>
    </location>
</feature>
<evidence type="ECO:0000256" key="2">
    <source>
        <dbReference type="SAM" id="Coils"/>
    </source>
</evidence>
<organism evidence="3 4">
    <name type="scientific">Aeromicrobium halocynthiae</name>
    <dbReference type="NCBI Taxonomy" id="560557"/>
    <lineage>
        <taxon>Bacteria</taxon>
        <taxon>Bacillati</taxon>
        <taxon>Actinomycetota</taxon>
        <taxon>Actinomycetes</taxon>
        <taxon>Propionibacteriales</taxon>
        <taxon>Nocardioidaceae</taxon>
        <taxon>Aeromicrobium</taxon>
    </lineage>
</organism>
<sequence>MPEPEGRRRRESVRGRLAVGALIGLLGFAATVQIGPGRDDDDFASLRGVELVELLRSVDAANDRLAQQVDELTRTRDELLASRDDPDEARRQAELSADQLAIVTGSVGARGPGVRLRINDPDRQVDAGLLLDVVEELRSAGAEAIVINGTARVVAQTYFLDDDGGVRVGGREVVAPYVVEAIGDPQTMTDALEFRGGVLERISSRGATASVTAVESVSITALADVRSPEYARPDPRQDASAP</sequence>
<dbReference type="Gene3D" id="3.30.70.1880">
    <property type="entry name" value="Protein of unknown function DUF881"/>
    <property type="match status" value="1"/>
</dbReference>
<accession>A0ABN2VRL8</accession>